<dbReference type="PROSITE" id="PS50035">
    <property type="entry name" value="PLD"/>
    <property type="match status" value="2"/>
</dbReference>
<evidence type="ECO:0000259" key="4">
    <source>
        <dbReference type="PROSITE" id="PS50035"/>
    </source>
</evidence>
<evidence type="ECO:0000313" key="5">
    <source>
        <dbReference type="Ensembl" id="ENSAMXP00005027828.1"/>
    </source>
</evidence>
<dbReference type="Gene3D" id="3.30.870.10">
    <property type="entry name" value="Endonuclease Chain A"/>
    <property type="match status" value="2"/>
</dbReference>
<dbReference type="Proteomes" id="UP000694621">
    <property type="component" value="Unplaced"/>
</dbReference>
<dbReference type="InterPro" id="IPR050874">
    <property type="entry name" value="Diverse_PLD-related"/>
</dbReference>
<dbReference type="AlphaFoldDB" id="A0A8B9JWL3"/>
<dbReference type="OMA" id="QNICEDM"/>
<feature type="domain" description="PLD phosphodiesterase" evidence="4">
    <location>
        <begin position="712"/>
        <end position="738"/>
    </location>
</feature>
<dbReference type="SUPFAM" id="SSF56024">
    <property type="entry name" value="Phospholipase D/nuclease"/>
    <property type="match status" value="2"/>
</dbReference>
<dbReference type="InterPro" id="IPR001736">
    <property type="entry name" value="PLipase_D/transphosphatidylase"/>
</dbReference>
<dbReference type="OrthoDB" id="1923775at2759"/>
<feature type="compositionally biased region" description="Basic and acidic residues" evidence="2">
    <location>
        <begin position="71"/>
        <end position="82"/>
    </location>
</feature>
<evidence type="ECO:0000256" key="2">
    <source>
        <dbReference type="SAM" id="MobiDB-lite"/>
    </source>
</evidence>
<feature type="compositionally biased region" description="Polar residues" evidence="2">
    <location>
        <begin position="42"/>
        <end position="66"/>
    </location>
</feature>
<dbReference type="InterPro" id="IPR032803">
    <property type="entry name" value="PLDc_3"/>
</dbReference>
<dbReference type="SMART" id="SM00155">
    <property type="entry name" value="PLDc"/>
    <property type="match status" value="2"/>
</dbReference>
<keyword evidence="3" id="KW-1133">Transmembrane helix</keyword>
<proteinExistence type="inferred from homology"/>
<feature type="transmembrane region" description="Helical" evidence="3">
    <location>
        <begin position="328"/>
        <end position="351"/>
    </location>
</feature>
<dbReference type="Pfam" id="PF13918">
    <property type="entry name" value="PLDc_3"/>
    <property type="match status" value="1"/>
</dbReference>
<name>A0A8B9JWL3_ASTMX</name>
<evidence type="ECO:0000256" key="1">
    <source>
        <dbReference type="ARBA" id="ARBA00008664"/>
    </source>
</evidence>
<keyword evidence="3" id="KW-0812">Transmembrane</keyword>
<evidence type="ECO:0000313" key="6">
    <source>
        <dbReference type="Proteomes" id="UP000694621"/>
    </source>
</evidence>
<reference evidence="5" key="1">
    <citation type="submission" date="2025-08" db="UniProtKB">
        <authorList>
            <consortium name="Ensembl"/>
        </authorList>
    </citation>
    <scope>IDENTIFICATION</scope>
</reference>
<dbReference type="PANTHER" id="PTHR10185">
    <property type="entry name" value="PHOSPHOLIPASE D - RELATED"/>
    <property type="match status" value="1"/>
</dbReference>
<feature type="compositionally biased region" description="Basic and acidic residues" evidence="2">
    <location>
        <begin position="14"/>
        <end position="35"/>
    </location>
</feature>
<comment type="similarity">
    <text evidence="1">Belongs to the phospholipase D family.</text>
</comment>
<dbReference type="Ensembl" id="ENSAMXT00005030574.1">
    <property type="protein sequence ID" value="ENSAMXP00005027828.1"/>
    <property type="gene ID" value="ENSAMXG00005013858.1"/>
</dbReference>
<dbReference type="GO" id="GO:0003824">
    <property type="term" value="F:catalytic activity"/>
    <property type="evidence" value="ECO:0007669"/>
    <property type="project" value="InterPro"/>
</dbReference>
<dbReference type="GeneID" id="103031812"/>
<keyword evidence="3" id="KW-0472">Membrane</keyword>
<protein>
    <submittedName>
        <fullName evidence="5">Phospholipase D family, member 7</fullName>
    </submittedName>
</protein>
<sequence length="797" mass="88572">METEDLSVETADQSIREDEDKAATEQRMEGEESRKAVKPSSRIPTFQSSLARKRTTTPSAESSSLPVKTDGPIRESLIKEKGIASGEPLKTKLPVFGDRETTLSPRIHSSSTENLSPSCSSGDLISETPEDAPFSPKRNDSFEQKTCDGSSEGLEGSLQRPSLRAETEPHVTSSISELSNATLSASIESITKGDEDLNVSAPQDEIKSSDLSFCTSKEHLPMLSVRMEPSEQQKPCEDMDSAVEDSEKASLKELTWPLDEVKQEVFEDTEKQCPLLKKNEKHSSEVLSKTPLKQESLHVSHKTKTVESKQLEHHKHTPKTSEARGKSFALFCFFPTFLLLLGGFGQHIWLYGVPKSVSHLMVQLELHWLEGLWLPQAECSKDCRLTLVESLPEGMHFPSDSPHLQSISHTWNNLLKQANSSVDIAAFYFALRDLDTGITDPSSMKGKELFNRLKQLQSRGVNLQIAVNAPQTSRADTDELAGTGAEIREVDLQSVTGGIVHSKLWVVDKKHMYVGSANMDWRSLTQVKEVGVSVEDCSCLAHDALRIFGVYWEIGAQKNGSLPPYWPGRLSALSSSKYPFAVKFNGVPARVYLSSAPPQLATYGRSDDLSTILSVIADANEFIYVSVMDYIPMSQFTNPPRFWPAIDSALREAACARGVEVKLLVSCWSHSPGAMFVFLQSLAVLGKTPLSCNIHVNVFEVPSTPEQLLIPFARVNHAKYMVTDRVVYIGTSNWSENYFTHTAGVGLVVNQTGSVVEKRQQTVQNQLQEIFQRDWNSDYSDPLTENHVEYCRRKNKL</sequence>
<feature type="compositionally biased region" description="Basic and acidic residues" evidence="2">
    <location>
        <begin position="137"/>
        <end position="146"/>
    </location>
</feature>
<feature type="region of interest" description="Disordered" evidence="2">
    <location>
        <begin position="298"/>
        <end position="319"/>
    </location>
</feature>
<accession>A0A8B9JWL3</accession>
<organism evidence="5 6">
    <name type="scientific">Astyanax mexicanus</name>
    <name type="common">Blind cave fish</name>
    <name type="synonym">Astyanax fasciatus mexicanus</name>
    <dbReference type="NCBI Taxonomy" id="7994"/>
    <lineage>
        <taxon>Eukaryota</taxon>
        <taxon>Metazoa</taxon>
        <taxon>Chordata</taxon>
        <taxon>Craniata</taxon>
        <taxon>Vertebrata</taxon>
        <taxon>Euteleostomi</taxon>
        <taxon>Actinopterygii</taxon>
        <taxon>Neopterygii</taxon>
        <taxon>Teleostei</taxon>
        <taxon>Ostariophysi</taxon>
        <taxon>Characiformes</taxon>
        <taxon>Characoidei</taxon>
        <taxon>Acestrorhamphidae</taxon>
        <taxon>Acestrorhamphinae</taxon>
        <taxon>Astyanax</taxon>
    </lineage>
</organism>
<feature type="compositionally biased region" description="Polar residues" evidence="2">
    <location>
        <begin position="170"/>
        <end position="180"/>
    </location>
</feature>
<dbReference type="PANTHER" id="PTHR10185:SF26">
    <property type="entry name" value="PHOSPHOLIPASE D FAMILY, MEMBER 7"/>
    <property type="match status" value="1"/>
</dbReference>
<dbReference type="CTD" id="558442"/>
<feature type="domain" description="PLD phosphodiesterase" evidence="4">
    <location>
        <begin position="496"/>
        <end position="523"/>
    </location>
</feature>
<feature type="compositionally biased region" description="Polar residues" evidence="2">
    <location>
        <begin position="102"/>
        <end position="123"/>
    </location>
</feature>
<feature type="region of interest" description="Disordered" evidence="2">
    <location>
        <begin position="1"/>
        <end position="180"/>
    </location>
</feature>
<evidence type="ECO:0000256" key="3">
    <source>
        <dbReference type="SAM" id="Phobius"/>
    </source>
</evidence>